<evidence type="ECO:0000313" key="2">
    <source>
        <dbReference type="Proteomes" id="UP001165083"/>
    </source>
</evidence>
<comment type="caution">
    <text evidence="1">The sequence shown here is derived from an EMBL/GenBank/DDBJ whole genome shotgun (WGS) entry which is preliminary data.</text>
</comment>
<accession>A0A9W6TG23</accession>
<dbReference type="OrthoDB" id="196040at2759"/>
<protein>
    <submittedName>
        <fullName evidence="1">Unnamed protein product</fullName>
    </submittedName>
</protein>
<dbReference type="AlphaFoldDB" id="A0A9W6TG23"/>
<sequence length="458" mass="46910">MVEADYLSARKGVVFDDGTVMTTAANSSGGVKEQGDLNLVSRSGAVVTSAGGKPLLFVDPVGTVTVANTQSDDPTSSGITLDGTRRLISIGNDLTIKNDENSSSLATSQAFHLETGTLYVGSSTNEKVRISVPGIFGDSNDEDDGARALEPDTTAAESESIILEVAGQTTSTQKEGGDVRIVGGNGLTTGGDVTLVGGQSTSSESEYGSIIINAGLHQTASSLTEIGSHGATHKVNVHGLVSFNEKNAVNDTTQVKVGGGRFNVSSQRITLDNREIELSELHINSNDVRVGASSPSVQIGKTGLSMVKIQGFSASLDASKTVGIGSRASSILIGDTKTSEQVTKVSSSTIQLDAANSIDINTQNPEAVTTISGLVHFNGSSTTTSLLSITDVAVRANPPRFRVGAKGKTSIASVEATHVTIGGPGANATVLPPAGTSLELFSSSITVGSEGWLLDLMV</sequence>
<name>A0A9W6TG23_9STRA</name>
<reference evidence="1" key="1">
    <citation type="submission" date="2023-04" db="EMBL/GenBank/DDBJ databases">
        <title>Phytophthora lilii NBRC 32176.</title>
        <authorList>
            <person name="Ichikawa N."/>
            <person name="Sato H."/>
            <person name="Tonouchi N."/>
        </authorList>
    </citation>
    <scope>NUCLEOTIDE SEQUENCE</scope>
    <source>
        <strain evidence="1">NBRC 32176</strain>
    </source>
</reference>
<proteinExistence type="predicted"/>
<dbReference type="EMBL" id="BSXW01000124">
    <property type="protein sequence ID" value="GMF12535.1"/>
    <property type="molecule type" value="Genomic_DNA"/>
</dbReference>
<organism evidence="1 2">
    <name type="scientific">Phytophthora lilii</name>
    <dbReference type="NCBI Taxonomy" id="2077276"/>
    <lineage>
        <taxon>Eukaryota</taxon>
        <taxon>Sar</taxon>
        <taxon>Stramenopiles</taxon>
        <taxon>Oomycota</taxon>
        <taxon>Peronosporomycetes</taxon>
        <taxon>Peronosporales</taxon>
        <taxon>Peronosporaceae</taxon>
        <taxon>Phytophthora</taxon>
    </lineage>
</organism>
<keyword evidence="2" id="KW-1185">Reference proteome</keyword>
<gene>
    <name evidence="1" type="ORF">Plil01_000313400</name>
</gene>
<evidence type="ECO:0000313" key="1">
    <source>
        <dbReference type="EMBL" id="GMF12535.1"/>
    </source>
</evidence>
<dbReference type="Proteomes" id="UP001165083">
    <property type="component" value="Unassembled WGS sequence"/>
</dbReference>